<accession>A0A0C3QJQ9</accession>
<name>A0A0C3QJQ9_9AGAM</name>
<gene>
    <name evidence="2" type="ORF">M407DRAFT_7289</name>
</gene>
<reference evidence="3" key="2">
    <citation type="submission" date="2015-01" db="EMBL/GenBank/DDBJ databases">
        <title>Evolutionary Origins and Diversification of the Mycorrhizal Mutualists.</title>
        <authorList>
            <consortium name="DOE Joint Genome Institute"/>
            <consortium name="Mycorrhizal Genomics Consortium"/>
            <person name="Kohler A."/>
            <person name="Kuo A."/>
            <person name="Nagy L.G."/>
            <person name="Floudas D."/>
            <person name="Copeland A."/>
            <person name="Barry K.W."/>
            <person name="Cichocki N."/>
            <person name="Veneault-Fourrey C."/>
            <person name="LaButti K."/>
            <person name="Lindquist E.A."/>
            <person name="Lipzen A."/>
            <person name="Lundell T."/>
            <person name="Morin E."/>
            <person name="Murat C."/>
            <person name="Riley R."/>
            <person name="Ohm R."/>
            <person name="Sun H."/>
            <person name="Tunlid A."/>
            <person name="Henrissat B."/>
            <person name="Grigoriev I.V."/>
            <person name="Hibbett D.S."/>
            <person name="Martin F."/>
        </authorList>
    </citation>
    <scope>NUCLEOTIDE SEQUENCE [LARGE SCALE GENOMIC DNA]</scope>
    <source>
        <strain evidence="3">MUT 4182</strain>
    </source>
</reference>
<organism evidence="2 3">
    <name type="scientific">Tulasnella calospora MUT 4182</name>
    <dbReference type="NCBI Taxonomy" id="1051891"/>
    <lineage>
        <taxon>Eukaryota</taxon>
        <taxon>Fungi</taxon>
        <taxon>Dikarya</taxon>
        <taxon>Basidiomycota</taxon>
        <taxon>Agaricomycotina</taxon>
        <taxon>Agaricomycetes</taxon>
        <taxon>Cantharellales</taxon>
        <taxon>Tulasnellaceae</taxon>
        <taxon>Tulasnella</taxon>
    </lineage>
</organism>
<feature type="compositionally biased region" description="Acidic residues" evidence="1">
    <location>
        <begin position="1146"/>
        <end position="1156"/>
    </location>
</feature>
<evidence type="ECO:0000256" key="1">
    <source>
        <dbReference type="SAM" id="MobiDB-lite"/>
    </source>
</evidence>
<proteinExistence type="predicted"/>
<sequence>MEGTCIGLRLGLHISNSGFPSLTPALRNLTSSFQIVTKKKGVIFSSNGTNPGHVTRLRNPSLSPRALVFNDKNQLVPFEITDPWDHEALPEDKSNTLIPITPLLDAARQLRYIRHGGEEEYKALMTRLEGELKGLLSRHLFDAAIGMEKAHRQLDRDARLFLAVEVAKYRKKFRGEETSASNETKAYKDRVFEAAFDRFPDLAPQNRVFKTPEAQVAYKSQHDIYFRGHLSACDKKDGKPYSSKRISQLEEMFLEATKRRKTALDAWLGTLEAEDDLWKQFEQKELELTDQWLKANPNGDLGDNRLQLERAAKRGVFKEKCKKDPELYDRAKNAAKDLKANSGNVTAAQKAEDNLDALAFLNYVIARITDRADLSVTVIAVIDCGDASPNAYINEYGYPRGQALVDKSEGSDWNKNVNPLISDFVKRISAPGQNTTLRFGEVLPKVEGLALERQPGEESEPESHEMKLVPYNWDAERSVKRAKTYFDTNLRKLRGLTGHIMWKSITKNPKLYLHGLPDIVLYETNQFDRDGTTGKIIPHPITFRNPSDWDEGEFWKWEDHISKSEAGELPVDQAFAFVDASGRRYYACSALGKSPIDDVGDAAATANTVNAAVEEEAVEDFTDQMAQVQPIDDGDMSDSGGDADMVSEEEARKEVMMIKNERMEKNSSTDNLTAPASTSAVTPTTHIEGERRAVYPRFMPPGASEDQLHSERRIRRSLEVIQWKGFPSPVPKGPQLSSTIEAILLDELLCFKDLLPEEFDAAREFAWAPRALTDAPELAQVLGNTHYERLLDIEQSPPPIQSAEDLYGPAFDSFLITVLSAVELAIGQLFSDKGFLHLRLGGPRGLIIIFRALSFLFPVLSRASIKTRFEWAAVRLHYFTILALSVRRSFLPTKAFLGTYALPTTPSSSSSNPLSTVLRIWEDALTVRLQMWSSLIMLDDLQSLTQVANPNVFPQRSSGTELYLNITELRWYHVPAPGTPWQIAVPVPSSSSAQTLEFLQTVVAEELSIGSLCYFATSIFALMVAASSTNGWEADPAWPVLIGMLRRSLAWQFQPPIDSCSSEFTEDIEECGSSALPEGGDDIHMADGEHRRSGTPISPCLSPKPNDIITGHFAAMRPVSGPMESEFDGAQEEEDMDLITQAADQSDNEEWVDEGDASNAIADKADAPEAVAAVTSVGDREPKKRGNARVPVATQRVLRTRNAQVNEHVSNPKRKSTDIADADTGNEPGPSAAKRPRTRTEKAKQLELVENPALVETPDLKTGRTKPKPARGPKAAAKPRQAAKAQATSKPKAPSKPKANSKK</sequence>
<evidence type="ECO:0000313" key="2">
    <source>
        <dbReference type="EMBL" id="KIO27391.1"/>
    </source>
</evidence>
<feature type="compositionally biased region" description="Basic and acidic residues" evidence="1">
    <location>
        <begin position="1238"/>
        <end position="1247"/>
    </location>
</feature>
<feature type="compositionally biased region" description="Basic residues" evidence="1">
    <location>
        <begin position="1293"/>
        <end position="1303"/>
    </location>
</feature>
<feature type="region of interest" description="Disordered" evidence="1">
    <location>
        <begin position="663"/>
        <end position="684"/>
    </location>
</feature>
<keyword evidence="3" id="KW-1185">Reference proteome</keyword>
<dbReference type="OrthoDB" id="3260691at2759"/>
<dbReference type="Proteomes" id="UP000054248">
    <property type="component" value="Unassembled WGS sequence"/>
</dbReference>
<evidence type="ECO:0000313" key="3">
    <source>
        <dbReference type="Proteomes" id="UP000054248"/>
    </source>
</evidence>
<reference evidence="2 3" key="1">
    <citation type="submission" date="2014-04" db="EMBL/GenBank/DDBJ databases">
        <authorList>
            <consortium name="DOE Joint Genome Institute"/>
            <person name="Kuo A."/>
            <person name="Girlanda M."/>
            <person name="Perotto S."/>
            <person name="Kohler A."/>
            <person name="Nagy L.G."/>
            <person name="Floudas D."/>
            <person name="Copeland A."/>
            <person name="Barry K.W."/>
            <person name="Cichocki N."/>
            <person name="Veneault-Fourrey C."/>
            <person name="LaButti K."/>
            <person name="Lindquist E.A."/>
            <person name="Lipzen A."/>
            <person name="Lundell T."/>
            <person name="Morin E."/>
            <person name="Murat C."/>
            <person name="Sun H."/>
            <person name="Tunlid A."/>
            <person name="Henrissat B."/>
            <person name="Grigoriev I.V."/>
            <person name="Hibbett D.S."/>
            <person name="Martin F."/>
            <person name="Nordberg H.P."/>
            <person name="Cantor M.N."/>
            <person name="Hua S.X."/>
        </authorList>
    </citation>
    <scope>NUCLEOTIDE SEQUENCE [LARGE SCALE GENOMIC DNA]</scope>
    <source>
        <strain evidence="2 3">MUT 4182</strain>
    </source>
</reference>
<protein>
    <submittedName>
        <fullName evidence="2">Uncharacterized protein</fullName>
    </submittedName>
</protein>
<feature type="region of interest" description="Disordered" evidence="1">
    <location>
        <begin position="1146"/>
        <end position="1303"/>
    </location>
</feature>
<feature type="compositionally biased region" description="Low complexity" evidence="1">
    <location>
        <begin position="1272"/>
        <end position="1292"/>
    </location>
</feature>
<dbReference type="EMBL" id="KN823009">
    <property type="protein sequence ID" value="KIO27391.1"/>
    <property type="molecule type" value="Genomic_DNA"/>
</dbReference>
<feature type="compositionally biased region" description="Low complexity" evidence="1">
    <location>
        <begin position="673"/>
        <end position="684"/>
    </location>
</feature>
<dbReference type="HOGENOM" id="CLU_261623_0_0_1"/>